<protein>
    <recommendedName>
        <fullName evidence="4">DUF2771 domain-containing protein</fullName>
    </recommendedName>
</protein>
<evidence type="ECO:0000313" key="2">
    <source>
        <dbReference type="EMBL" id="ORV47501.1"/>
    </source>
</evidence>
<proteinExistence type="predicted"/>
<dbReference type="Proteomes" id="UP000193465">
    <property type="component" value="Unassembled WGS sequence"/>
</dbReference>
<gene>
    <name evidence="2" type="ORF">AWC02_08425</name>
</gene>
<dbReference type="InterPro" id="IPR024495">
    <property type="entry name" value="DUF2771"/>
</dbReference>
<evidence type="ECO:0000313" key="3">
    <source>
        <dbReference type="Proteomes" id="UP000193465"/>
    </source>
</evidence>
<dbReference type="Pfam" id="PF10969">
    <property type="entry name" value="DUF2771"/>
    <property type="match status" value="1"/>
</dbReference>
<dbReference type="AlphaFoldDB" id="A0A1X1TSG8"/>
<sequence>MRRDRGDVQVKRSTVVAVAVLAVVAATLAGLGTWWFTRAEEPTPPQISVFSNGHLSRVGPYLYCSVLDLDECLLTQERATLAVDSRHPVQLSVDTTIGRAPWRLLLLYDNPDESTGKMYPPGSTLAVTVPTVDPQRGALRGLVVQLLTLVVDSSTGEQFAVPHAEWAVGMRWSRPALS</sequence>
<organism evidence="2 3">
    <name type="scientific">Mycolicibacter engbaekii</name>
    <dbReference type="NCBI Taxonomy" id="188915"/>
    <lineage>
        <taxon>Bacteria</taxon>
        <taxon>Bacillati</taxon>
        <taxon>Actinomycetota</taxon>
        <taxon>Actinomycetes</taxon>
        <taxon>Mycobacteriales</taxon>
        <taxon>Mycobacteriaceae</taxon>
        <taxon>Mycolicibacter</taxon>
    </lineage>
</organism>
<dbReference type="EMBL" id="LQOT01000030">
    <property type="protein sequence ID" value="ORV47501.1"/>
    <property type="molecule type" value="Genomic_DNA"/>
</dbReference>
<dbReference type="STRING" id="188915.AWC02_08425"/>
<evidence type="ECO:0008006" key="4">
    <source>
        <dbReference type="Google" id="ProtNLM"/>
    </source>
</evidence>
<feature type="transmembrane region" description="Helical" evidence="1">
    <location>
        <begin position="12"/>
        <end position="36"/>
    </location>
</feature>
<keyword evidence="1" id="KW-0812">Transmembrane</keyword>
<comment type="caution">
    <text evidence="2">The sequence shown here is derived from an EMBL/GenBank/DDBJ whole genome shotgun (WGS) entry which is preliminary data.</text>
</comment>
<keyword evidence="1" id="KW-0472">Membrane</keyword>
<keyword evidence="3" id="KW-1185">Reference proteome</keyword>
<reference evidence="2 3" key="1">
    <citation type="submission" date="2016-01" db="EMBL/GenBank/DDBJ databases">
        <title>The new phylogeny of the genus Mycobacterium.</title>
        <authorList>
            <person name="Tarcisio F."/>
            <person name="Conor M."/>
            <person name="Antonella G."/>
            <person name="Elisabetta G."/>
            <person name="Giulia F.S."/>
            <person name="Sara T."/>
            <person name="Anna F."/>
            <person name="Clotilde B."/>
            <person name="Roberto B."/>
            <person name="Veronica D.S."/>
            <person name="Fabio R."/>
            <person name="Monica P."/>
            <person name="Olivier J."/>
            <person name="Enrico T."/>
            <person name="Nicola S."/>
        </authorList>
    </citation>
    <scope>NUCLEOTIDE SEQUENCE [LARGE SCALE GENOMIC DNA]</scope>
    <source>
        <strain evidence="2 3">ATCC 27353</strain>
    </source>
</reference>
<keyword evidence="1" id="KW-1133">Transmembrane helix</keyword>
<accession>A0A1X1TSG8</accession>
<name>A0A1X1TSG8_9MYCO</name>
<evidence type="ECO:0000256" key="1">
    <source>
        <dbReference type="SAM" id="Phobius"/>
    </source>
</evidence>